<evidence type="ECO:0000256" key="6">
    <source>
        <dbReference type="ARBA" id="ARBA00022884"/>
    </source>
</evidence>
<evidence type="ECO:0000256" key="5">
    <source>
        <dbReference type="ARBA" id="ARBA00022691"/>
    </source>
</evidence>
<reference evidence="10" key="1">
    <citation type="submission" date="2021-06" db="EMBL/GenBank/DDBJ databases">
        <title>Elioraea tepida, sp. nov., a moderately thermophilic aerobic anoxygenic phototrophic bacterium isolated from an alkaline siliceous hot spring mat community in Yellowstone National Park, WY, USA.</title>
        <authorList>
            <person name="Saini M.K."/>
            <person name="Yoshida S."/>
            <person name="Sebastian A."/>
            <person name="Hirose S."/>
            <person name="Hara E."/>
            <person name="Tamaki H."/>
            <person name="Soulier N.T."/>
            <person name="Albert I."/>
            <person name="Hanada S."/>
            <person name="Bryant D.A."/>
            <person name="Tank M."/>
        </authorList>
    </citation>
    <scope>NUCLEOTIDE SEQUENCE</scope>
    <source>
        <strain evidence="10">MS-P2</strain>
    </source>
</reference>
<evidence type="ECO:0000256" key="3">
    <source>
        <dbReference type="ARBA" id="ARBA00022603"/>
    </source>
</evidence>
<dbReference type="AlphaFoldDB" id="A0A975YIJ1"/>
<dbReference type="NCBIfam" id="TIGR00755">
    <property type="entry name" value="ksgA"/>
    <property type="match status" value="1"/>
</dbReference>
<keyword evidence="4 7" id="KW-0808">Transferase</keyword>
<dbReference type="Gene3D" id="3.40.50.150">
    <property type="entry name" value="Vaccinia Virus protein VP39"/>
    <property type="match status" value="1"/>
</dbReference>
<keyword evidence="1 7" id="KW-0963">Cytoplasm</keyword>
<evidence type="ECO:0000259" key="9">
    <source>
        <dbReference type="SMART" id="SM00650"/>
    </source>
</evidence>
<evidence type="ECO:0000256" key="4">
    <source>
        <dbReference type="ARBA" id="ARBA00022679"/>
    </source>
</evidence>
<keyword evidence="11" id="KW-1185">Reference proteome</keyword>
<dbReference type="Gene3D" id="1.10.8.100">
    <property type="entry name" value="Ribosomal RNA adenine dimethylase-like, domain 2"/>
    <property type="match status" value="1"/>
</dbReference>
<dbReference type="InterPro" id="IPR001737">
    <property type="entry name" value="KsgA/Erm"/>
</dbReference>
<dbReference type="CDD" id="cd02440">
    <property type="entry name" value="AdoMet_MTases"/>
    <property type="match status" value="1"/>
</dbReference>
<dbReference type="HAMAP" id="MF_00607">
    <property type="entry name" value="16SrRNA_methyltr_A"/>
    <property type="match status" value="1"/>
</dbReference>
<organism evidence="10 11">
    <name type="scientific">Elioraea tepida</name>
    <dbReference type="NCBI Taxonomy" id="2843330"/>
    <lineage>
        <taxon>Bacteria</taxon>
        <taxon>Pseudomonadati</taxon>
        <taxon>Pseudomonadota</taxon>
        <taxon>Alphaproteobacteria</taxon>
        <taxon>Acetobacterales</taxon>
        <taxon>Elioraeaceae</taxon>
        <taxon>Elioraea</taxon>
    </lineage>
</organism>
<dbReference type="GO" id="GO:0005829">
    <property type="term" value="C:cytosol"/>
    <property type="evidence" value="ECO:0007669"/>
    <property type="project" value="TreeGrafter"/>
</dbReference>
<dbReference type="EC" id="2.1.1.182" evidence="7"/>
<dbReference type="SMART" id="SM00650">
    <property type="entry name" value="rADc"/>
    <property type="match status" value="1"/>
</dbReference>
<dbReference type="InterPro" id="IPR020596">
    <property type="entry name" value="rRNA_Ade_Mease_Trfase_CS"/>
</dbReference>
<keyword evidence="2 7" id="KW-0698">rRNA processing</keyword>
<dbReference type="SUPFAM" id="SSF53335">
    <property type="entry name" value="S-adenosyl-L-methionine-dependent methyltransferases"/>
    <property type="match status" value="1"/>
</dbReference>
<dbReference type="PROSITE" id="PS01131">
    <property type="entry name" value="RRNA_A_DIMETH"/>
    <property type="match status" value="1"/>
</dbReference>
<comment type="catalytic activity">
    <reaction evidence="7">
        <text>adenosine(1518)/adenosine(1519) in 16S rRNA + 4 S-adenosyl-L-methionine = N(6)-dimethyladenosine(1518)/N(6)-dimethyladenosine(1519) in 16S rRNA + 4 S-adenosyl-L-homocysteine + 4 H(+)</text>
        <dbReference type="Rhea" id="RHEA:19609"/>
        <dbReference type="Rhea" id="RHEA-COMP:10232"/>
        <dbReference type="Rhea" id="RHEA-COMP:10233"/>
        <dbReference type="ChEBI" id="CHEBI:15378"/>
        <dbReference type="ChEBI" id="CHEBI:57856"/>
        <dbReference type="ChEBI" id="CHEBI:59789"/>
        <dbReference type="ChEBI" id="CHEBI:74411"/>
        <dbReference type="ChEBI" id="CHEBI:74493"/>
        <dbReference type="EC" id="2.1.1.182"/>
    </reaction>
</comment>
<feature type="binding site" evidence="7 8">
    <location>
        <position position="78"/>
    </location>
    <ligand>
        <name>S-adenosyl-L-methionine</name>
        <dbReference type="ChEBI" id="CHEBI:59789"/>
    </ligand>
</feature>
<dbReference type="RefSeq" id="WP_235691767.1">
    <property type="nucleotide sequence ID" value="NZ_CP076448.1"/>
</dbReference>
<accession>A0A975YIJ1</accession>
<comment type="subcellular location">
    <subcellularLocation>
        <location evidence="7">Cytoplasm</location>
    </subcellularLocation>
</comment>
<evidence type="ECO:0000313" key="10">
    <source>
        <dbReference type="EMBL" id="QXM23468.1"/>
    </source>
</evidence>
<keyword evidence="6 7" id="KW-0694">RNA-binding</keyword>
<keyword evidence="3 7" id="KW-0489">Methyltransferase</keyword>
<evidence type="ECO:0000256" key="2">
    <source>
        <dbReference type="ARBA" id="ARBA00022552"/>
    </source>
</evidence>
<dbReference type="EMBL" id="CP076448">
    <property type="protein sequence ID" value="QXM23468.1"/>
    <property type="molecule type" value="Genomic_DNA"/>
</dbReference>
<feature type="binding site" evidence="7 8">
    <location>
        <position position="123"/>
    </location>
    <ligand>
        <name>S-adenosyl-L-methionine</name>
        <dbReference type="ChEBI" id="CHEBI:59789"/>
    </ligand>
</feature>
<dbReference type="GO" id="GO:0003723">
    <property type="term" value="F:RNA binding"/>
    <property type="evidence" value="ECO:0007669"/>
    <property type="project" value="UniProtKB-UniRule"/>
</dbReference>
<feature type="binding site" evidence="7 8">
    <location>
        <position position="31"/>
    </location>
    <ligand>
        <name>S-adenosyl-L-methionine</name>
        <dbReference type="ChEBI" id="CHEBI:59789"/>
    </ligand>
</feature>
<dbReference type="KEGG" id="elio:KO353_08975"/>
<dbReference type="GO" id="GO:0052908">
    <property type="term" value="F:16S rRNA (adenine(1518)-N(6)/adenine(1519)-N(6))-dimethyltransferase activity"/>
    <property type="evidence" value="ECO:0007669"/>
    <property type="project" value="UniProtKB-EC"/>
</dbReference>
<comment type="similarity">
    <text evidence="7">Belongs to the class I-like SAM-binding methyltransferase superfamily. rRNA adenine N(6)-methyltransferase family. RsmA subfamily.</text>
</comment>
<evidence type="ECO:0000256" key="1">
    <source>
        <dbReference type="ARBA" id="ARBA00022490"/>
    </source>
</evidence>
<dbReference type="Proteomes" id="UP000694001">
    <property type="component" value="Chromosome"/>
</dbReference>
<sequence length="284" mass="29885">MSEASPTLPPLRAVIAAAGLAARKALGQHFLLDLNLTGRIARAAGDLTGRHVIEIGPGPGGLTRSLLATEAADVTAIELDPRCVAALAPLAEAYPGRLRIVPGDALKADLPALVPAPRAIVANLPYNVGTALLVRWLGEASAYESLTLMFQEEVAERIVAAPGREAYGRLAVLAAVVAEARIVLRIPPAAFTPPPKVWSAVVRIVPHREQPAPALFRAVERVTAAAFGQRRKMLKRALAPLGDAASLLDRAGIDPTRRAETLAPAEFLRLAALLVEPESASEQP</sequence>
<gene>
    <name evidence="7 10" type="primary">rsmA</name>
    <name evidence="7" type="synonym">ksgA</name>
    <name evidence="10" type="ORF">KO353_08975</name>
</gene>
<dbReference type="PANTHER" id="PTHR11727:SF7">
    <property type="entry name" value="DIMETHYLADENOSINE TRANSFERASE-RELATED"/>
    <property type="match status" value="1"/>
</dbReference>
<dbReference type="InterPro" id="IPR029063">
    <property type="entry name" value="SAM-dependent_MTases_sf"/>
</dbReference>
<proteinExistence type="inferred from homology"/>
<comment type="function">
    <text evidence="7">Specifically dimethylates two adjacent adenosines (A1518 and A1519) in the loop of a conserved hairpin near the 3'-end of 16S rRNA in the 30S particle. May play a critical role in biogenesis of 30S subunits.</text>
</comment>
<dbReference type="InterPro" id="IPR020598">
    <property type="entry name" value="rRNA_Ade_methylase_Trfase_N"/>
</dbReference>
<feature type="binding site" evidence="7 8">
    <location>
        <position position="104"/>
    </location>
    <ligand>
        <name>S-adenosyl-L-methionine</name>
        <dbReference type="ChEBI" id="CHEBI:59789"/>
    </ligand>
</feature>
<dbReference type="InterPro" id="IPR011530">
    <property type="entry name" value="rRNA_adenine_dimethylase"/>
</dbReference>
<dbReference type="InterPro" id="IPR023165">
    <property type="entry name" value="rRNA_Ade_diMease-like_C"/>
</dbReference>
<evidence type="ECO:0000313" key="11">
    <source>
        <dbReference type="Proteomes" id="UP000694001"/>
    </source>
</evidence>
<protein>
    <recommendedName>
        <fullName evidence="7">Ribosomal RNA small subunit methyltransferase A</fullName>
        <ecNumber evidence="7">2.1.1.182</ecNumber>
    </recommendedName>
    <alternativeName>
        <fullName evidence="7">16S rRNA (adenine(1518)-N(6)/adenine(1519)-N(6))-dimethyltransferase</fullName>
    </alternativeName>
    <alternativeName>
        <fullName evidence="7">16S rRNA dimethyladenosine transferase</fullName>
    </alternativeName>
    <alternativeName>
        <fullName evidence="7">16S rRNA dimethylase</fullName>
    </alternativeName>
    <alternativeName>
        <fullName evidence="7">S-adenosylmethionine-6-N', N'-adenosyl(rRNA) dimethyltransferase</fullName>
    </alternativeName>
</protein>
<dbReference type="PANTHER" id="PTHR11727">
    <property type="entry name" value="DIMETHYLADENOSINE TRANSFERASE"/>
    <property type="match status" value="1"/>
</dbReference>
<name>A0A975YIJ1_9PROT</name>
<feature type="binding site" evidence="7 8">
    <location>
        <position position="29"/>
    </location>
    <ligand>
        <name>S-adenosyl-L-methionine</name>
        <dbReference type="ChEBI" id="CHEBI:59789"/>
    </ligand>
</feature>
<keyword evidence="5 7" id="KW-0949">S-adenosyl-L-methionine</keyword>
<dbReference type="PROSITE" id="PS51689">
    <property type="entry name" value="SAM_RNA_A_N6_MT"/>
    <property type="match status" value="1"/>
</dbReference>
<evidence type="ECO:0000256" key="8">
    <source>
        <dbReference type="PROSITE-ProRule" id="PRU01026"/>
    </source>
</evidence>
<dbReference type="Pfam" id="PF00398">
    <property type="entry name" value="RrnaAD"/>
    <property type="match status" value="1"/>
</dbReference>
<feature type="domain" description="Ribosomal RNA adenine methylase transferase N-terminal" evidence="9">
    <location>
        <begin position="36"/>
        <end position="208"/>
    </location>
</feature>
<evidence type="ECO:0000256" key="7">
    <source>
        <dbReference type="HAMAP-Rule" id="MF_00607"/>
    </source>
</evidence>
<feature type="binding site" evidence="7 8">
    <location>
        <position position="56"/>
    </location>
    <ligand>
        <name>S-adenosyl-L-methionine</name>
        <dbReference type="ChEBI" id="CHEBI:59789"/>
    </ligand>
</feature>